<evidence type="ECO:0008006" key="4">
    <source>
        <dbReference type="Google" id="ProtNLM"/>
    </source>
</evidence>
<keyword evidence="1" id="KW-0732">Signal</keyword>
<evidence type="ECO:0000313" key="2">
    <source>
        <dbReference type="EMBL" id="MBC8629079.1"/>
    </source>
</evidence>
<feature type="signal peptide" evidence="1">
    <location>
        <begin position="1"/>
        <end position="22"/>
    </location>
</feature>
<gene>
    <name evidence="2" type="ORF">H8712_10735</name>
</gene>
<evidence type="ECO:0000313" key="3">
    <source>
        <dbReference type="Proteomes" id="UP000661649"/>
    </source>
</evidence>
<sequence>MRRKCFFAGIFFTVMLANTVYANNTTTVSYTVNPAYTVLIPVDTEVEFNQLSESFGKIQVENAQLDEGKCIEVSLSSDGVLKNKNNRSDVIPYQILKTSEATPFVSARYHTAGEATPLTISIKQDDWNKAPSGDYSDTVTFTISYVDDK</sequence>
<dbReference type="RefSeq" id="WP_187558824.1">
    <property type="nucleotide sequence ID" value="NZ_JACRTP010000004.1"/>
</dbReference>
<name>A0ABR7PCQ0_9FIRM</name>
<feature type="chain" id="PRO_5046619072" description="NEAT domain-containing protein" evidence="1">
    <location>
        <begin position="23"/>
        <end position="149"/>
    </location>
</feature>
<organism evidence="2 3">
    <name type="scientific">Blautia stercoris</name>
    <dbReference type="NCBI Taxonomy" id="871664"/>
    <lineage>
        <taxon>Bacteria</taxon>
        <taxon>Bacillati</taxon>
        <taxon>Bacillota</taxon>
        <taxon>Clostridia</taxon>
        <taxon>Lachnospirales</taxon>
        <taxon>Lachnospiraceae</taxon>
        <taxon>Blautia</taxon>
    </lineage>
</organism>
<accession>A0ABR7PCQ0</accession>
<evidence type="ECO:0000256" key="1">
    <source>
        <dbReference type="SAM" id="SignalP"/>
    </source>
</evidence>
<dbReference type="Proteomes" id="UP000661649">
    <property type="component" value="Unassembled WGS sequence"/>
</dbReference>
<comment type="caution">
    <text evidence="2">The sequence shown here is derived from an EMBL/GenBank/DDBJ whole genome shotgun (WGS) entry which is preliminary data.</text>
</comment>
<proteinExistence type="predicted"/>
<dbReference type="EMBL" id="JACRTP010000004">
    <property type="protein sequence ID" value="MBC8629079.1"/>
    <property type="molecule type" value="Genomic_DNA"/>
</dbReference>
<reference evidence="2 3" key="1">
    <citation type="submission" date="2020-08" db="EMBL/GenBank/DDBJ databases">
        <title>Genome public.</title>
        <authorList>
            <person name="Liu C."/>
            <person name="Sun Q."/>
        </authorList>
    </citation>
    <scope>NUCLEOTIDE SEQUENCE [LARGE SCALE GENOMIC DNA]</scope>
    <source>
        <strain evidence="2 3">3_YM_SP_D4_24.mj</strain>
    </source>
</reference>
<protein>
    <recommendedName>
        <fullName evidence="4">NEAT domain-containing protein</fullName>
    </recommendedName>
</protein>
<keyword evidence="3" id="KW-1185">Reference proteome</keyword>